<organism evidence="1 2">
    <name type="scientific">Ancylostoma ceylanicum</name>
    <dbReference type="NCBI Taxonomy" id="53326"/>
    <lineage>
        <taxon>Eukaryota</taxon>
        <taxon>Metazoa</taxon>
        <taxon>Ecdysozoa</taxon>
        <taxon>Nematoda</taxon>
        <taxon>Chromadorea</taxon>
        <taxon>Rhabditida</taxon>
        <taxon>Rhabditina</taxon>
        <taxon>Rhabditomorpha</taxon>
        <taxon>Strongyloidea</taxon>
        <taxon>Ancylostomatidae</taxon>
        <taxon>Ancylostomatinae</taxon>
        <taxon>Ancylostoma</taxon>
    </lineage>
</organism>
<evidence type="ECO:0000313" key="2">
    <source>
        <dbReference type="Proteomes" id="UP000024635"/>
    </source>
</evidence>
<name>A0A016WIN3_9BILA</name>
<evidence type="ECO:0000313" key="1">
    <source>
        <dbReference type="EMBL" id="EYC39495.1"/>
    </source>
</evidence>
<dbReference type="AlphaFoldDB" id="A0A016WIN3"/>
<dbReference type="OrthoDB" id="5902821at2759"/>
<dbReference type="Proteomes" id="UP000024635">
    <property type="component" value="Unassembled WGS sequence"/>
</dbReference>
<comment type="caution">
    <text evidence="1">The sequence shown here is derived from an EMBL/GenBank/DDBJ whole genome shotgun (WGS) entry which is preliminary data.</text>
</comment>
<sequence length="135" mass="14853">MECYGYRVGLSPRLGTCSRRKEGNGVLWEQSSVFLDKECLAIKLTRSQLSGFCCLICLGGKSLLFQTQVIRFAEDSPGGCLRPNFAGNGSAHSQESAGEIDACIKAKGDHFECAWRYVIENFFVILINGKSPHLV</sequence>
<proteinExistence type="predicted"/>
<dbReference type="EMBL" id="JARK01000253">
    <property type="protein sequence ID" value="EYC39495.1"/>
    <property type="molecule type" value="Genomic_DNA"/>
</dbReference>
<keyword evidence="2" id="KW-1185">Reference proteome</keyword>
<accession>A0A016WIN3</accession>
<reference evidence="2" key="1">
    <citation type="journal article" date="2015" name="Nat. Genet.">
        <title>The genome and transcriptome of the zoonotic hookworm Ancylostoma ceylanicum identify infection-specific gene families.</title>
        <authorList>
            <person name="Schwarz E.M."/>
            <person name="Hu Y."/>
            <person name="Antoshechkin I."/>
            <person name="Miller M.M."/>
            <person name="Sternberg P.W."/>
            <person name="Aroian R.V."/>
        </authorList>
    </citation>
    <scope>NUCLEOTIDE SEQUENCE</scope>
    <source>
        <strain evidence="2">HY135</strain>
    </source>
</reference>
<gene>
    <name evidence="1" type="primary">Acey_s0653.g1165</name>
    <name evidence="1" type="ORF">Y032_0653g1165</name>
</gene>
<protein>
    <submittedName>
        <fullName evidence="1">Uncharacterized protein</fullName>
    </submittedName>
</protein>